<dbReference type="RefSeq" id="WP_065235557.1">
    <property type="nucleotide sequence ID" value="NZ_CAAAJF010000001.1"/>
</dbReference>
<feature type="transmembrane region" description="Helical" evidence="1">
    <location>
        <begin position="50"/>
        <end position="70"/>
    </location>
</feature>
<dbReference type="AlphaFoldDB" id="A0A0W0ULQ9"/>
<keyword evidence="1" id="KW-0472">Membrane</keyword>
<reference evidence="3 5" key="2">
    <citation type="submission" date="2016-05" db="EMBL/GenBank/DDBJ databases">
        <authorList>
            <person name="Prochazka B."/>
            <person name="Indra A."/>
            <person name="Hasenberger P."/>
            <person name="Blaschitz M."/>
            <person name="Wagner L."/>
            <person name="Wewalka G."/>
            <person name="Sorschag S."/>
            <person name="Schmid D."/>
            <person name="Ruppitsch W."/>
        </authorList>
    </citation>
    <scope>NUCLEOTIDE SEQUENCE [LARGE SCALE GENOMIC DNA]</scope>
    <source>
        <strain evidence="3 5">974010_12</strain>
    </source>
</reference>
<dbReference type="OrthoDB" id="5652230at2"/>
<organism evidence="2 4">
    <name type="scientific">Legionella jamestowniensis</name>
    <dbReference type="NCBI Taxonomy" id="455"/>
    <lineage>
        <taxon>Bacteria</taxon>
        <taxon>Pseudomonadati</taxon>
        <taxon>Pseudomonadota</taxon>
        <taxon>Gammaproteobacteria</taxon>
        <taxon>Legionellales</taxon>
        <taxon>Legionellaceae</taxon>
        <taxon>Legionella</taxon>
    </lineage>
</organism>
<dbReference type="PATRIC" id="fig|455.5.peg.3067"/>
<comment type="caution">
    <text evidence="2">The sequence shown here is derived from an EMBL/GenBank/DDBJ whole genome shotgun (WGS) entry which is preliminary data.</text>
</comment>
<feature type="transmembrane region" description="Helical" evidence="1">
    <location>
        <begin position="82"/>
        <end position="102"/>
    </location>
</feature>
<evidence type="ECO:0008006" key="6">
    <source>
        <dbReference type="Google" id="ProtNLM"/>
    </source>
</evidence>
<keyword evidence="1" id="KW-1133">Transmembrane helix</keyword>
<sequence>MNHEDTALSISNPRLLAGVYFALLAVIATCLVDGFLYLMGAKQFLPLFKATLLAVVVAGCFGAIFGKHIIYSKKPYRRKAFAYGFLMVLVALPFYVLGFLYLSEGYTRWIHTDTLSQQLLNYFFMLFYSFIIAGLWLAIAAGFAAMYLRGHLVYDILHSKYLRRKRL</sequence>
<dbReference type="STRING" id="455.Ljam_2920"/>
<dbReference type="EMBL" id="LYOZ01000052">
    <property type="protein sequence ID" value="OCH96837.1"/>
    <property type="molecule type" value="Genomic_DNA"/>
</dbReference>
<reference evidence="2 4" key="1">
    <citation type="submission" date="2015-11" db="EMBL/GenBank/DDBJ databases">
        <title>Genomic analysis of 38 Legionella species identifies large and diverse effector repertoires.</title>
        <authorList>
            <person name="Burstein D."/>
            <person name="Amaro F."/>
            <person name="Zusman T."/>
            <person name="Lifshitz Z."/>
            <person name="Cohen O."/>
            <person name="Gilbert J.A."/>
            <person name="Pupko T."/>
            <person name="Shuman H.A."/>
            <person name="Segal G."/>
        </authorList>
    </citation>
    <scope>NUCLEOTIDE SEQUENCE [LARGE SCALE GENOMIC DNA]</scope>
    <source>
        <strain evidence="2 4">JA-26-G1-E2</strain>
    </source>
</reference>
<evidence type="ECO:0000313" key="2">
    <source>
        <dbReference type="EMBL" id="KTD08725.1"/>
    </source>
</evidence>
<keyword evidence="5" id="KW-1185">Reference proteome</keyword>
<dbReference type="Proteomes" id="UP000054715">
    <property type="component" value="Unassembled WGS sequence"/>
</dbReference>
<evidence type="ECO:0000313" key="3">
    <source>
        <dbReference type="EMBL" id="OCH96837.1"/>
    </source>
</evidence>
<accession>A0A0W0ULQ9</accession>
<feature type="transmembrane region" description="Helical" evidence="1">
    <location>
        <begin position="15"/>
        <end position="38"/>
    </location>
</feature>
<keyword evidence="1" id="KW-0812">Transmembrane</keyword>
<evidence type="ECO:0000256" key="1">
    <source>
        <dbReference type="SAM" id="Phobius"/>
    </source>
</evidence>
<gene>
    <name evidence="3" type="ORF">A8135_04125</name>
    <name evidence="2" type="ORF">Ljam_2920</name>
</gene>
<evidence type="ECO:0000313" key="4">
    <source>
        <dbReference type="Proteomes" id="UP000054715"/>
    </source>
</evidence>
<protein>
    <recommendedName>
        <fullName evidence="6">Transmembrane protein</fullName>
    </recommendedName>
</protein>
<name>A0A0W0ULQ9_9GAMM</name>
<proteinExistence type="predicted"/>
<feature type="transmembrane region" description="Helical" evidence="1">
    <location>
        <begin position="122"/>
        <end position="148"/>
    </location>
</feature>
<dbReference type="EMBL" id="LNYG01000013">
    <property type="protein sequence ID" value="KTD08725.1"/>
    <property type="molecule type" value="Genomic_DNA"/>
</dbReference>
<dbReference type="Proteomes" id="UP000093336">
    <property type="component" value="Unassembled WGS sequence"/>
</dbReference>
<evidence type="ECO:0000313" key="5">
    <source>
        <dbReference type="Proteomes" id="UP000093336"/>
    </source>
</evidence>